<protein>
    <submittedName>
        <fullName evidence="1">Uncharacterized protein</fullName>
    </submittedName>
</protein>
<sequence length="33" mass="3690">MIEAPRTVDIRDWLARPSFFSCACAIGTFRATS</sequence>
<accession>A0A6J4PIU8</accession>
<gene>
    <name evidence="1" type="ORF">AVDCRST_MAG55-1386</name>
</gene>
<name>A0A6J4PIU8_9ACTN</name>
<dbReference type="EMBL" id="CADCUZ010000057">
    <property type="protein sequence ID" value="CAA9412235.1"/>
    <property type="molecule type" value="Genomic_DNA"/>
</dbReference>
<evidence type="ECO:0000313" key="1">
    <source>
        <dbReference type="EMBL" id="CAA9412235.1"/>
    </source>
</evidence>
<proteinExistence type="predicted"/>
<dbReference type="AlphaFoldDB" id="A0A6J4PIU8"/>
<reference evidence="1" key="1">
    <citation type="submission" date="2020-02" db="EMBL/GenBank/DDBJ databases">
        <authorList>
            <person name="Meier V. D."/>
        </authorList>
    </citation>
    <scope>NUCLEOTIDE SEQUENCE</scope>
    <source>
        <strain evidence="1">AVDCRST_MAG55</strain>
    </source>
</reference>
<organism evidence="1">
    <name type="scientific">uncultured Rubrobacteraceae bacterium</name>
    <dbReference type="NCBI Taxonomy" id="349277"/>
    <lineage>
        <taxon>Bacteria</taxon>
        <taxon>Bacillati</taxon>
        <taxon>Actinomycetota</taxon>
        <taxon>Rubrobacteria</taxon>
        <taxon>Rubrobacterales</taxon>
        <taxon>Rubrobacteraceae</taxon>
        <taxon>environmental samples</taxon>
    </lineage>
</organism>